<dbReference type="GO" id="GO:0009279">
    <property type="term" value="C:cell outer membrane"/>
    <property type="evidence" value="ECO:0007669"/>
    <property type="project" value="UniProtKB-SubCell"/>
</dbReference>
<reference evidence="6 7" key="1">
    <citation type="submission" date="2020-02" db="EMBL/GenBank/DDBJ databases">
        <title>Draft genome sequence of two Spirosoma agri KCTC 52727 and Spirosoma terrae KCTC 52035.</title>
        <authorList>
            <person name="Rojas J."/>
            <person name="Ambika Manirajan B."/>
            <person name="Ratering S."/>
            <person name="Suarez C."/>
            <person name="Schnell S."/>
        </authorList>
    </citation>
    <scope>NUCLEOTIDE SEQUENCE [LARGE SCALE GENOMIC DNA]</scope>
    <source>
        <strain evidence="6 7">KCTC 52727</strain>
    </source>
</reference>
<dbReference type="InterPro" id="IPR006665">
    <property type="entry name" value="OmpA-like"/>
</dbReference>
<dbReference type="EMBL" id="JAAGNZ010000002">
    <property type="protein sequence ID" value="NEU69675.1"/>
    <property type="molecule type" value="Genomic_DNA"/>
</dbReference>
<evidence type="ECO:0000256" key="1">
    <source>
        <dbReference type="ARBA" id="ARBA00004442"/>
    </source>
</evidence>
<sequence>MLRKTPGKPLIADGQPSRLWRVQQPLCSWPISSTPSLVNQTRTVGPTRYVPRGVLNPPVRRWVLVWFVHFNRLDTMRGIVLLLTGFLLALAAQAQEAGPEVSVSRSVRQKINTKSLYTNNSATTPKATAALDDKAANRLQAIQFVQSQAEFLPGAQDALDQLVTFMRDRPTVEIELAGHTDNQGDFDQNVQLSKKRVDLVKEYLVKNGIATNRIATRGYGPTRPIASNKSEATRKLNRRVEMVILKQ</sequence>
<dbReference type="Proteomes" id="UP000477386">
    <property type="component" value="Unassembled WGS sequence"/>
</dbReference>
<comment type="caution">
    <text evidence="6">The sequence shown here is derived from an EMBL/GenBank/DDBJ whole genome shotgun (WGS) entry which is preliminary data.</text>
</comment>
<dbReference type="CDD" id="cd07185">
    <property type="entry name" value="OmpA_C-like"/>
    <property type="match status" value="1"/>
</dbReference>
<accession>A0A6M0IQ47</accession>
<name>A0A6M0IQ47_9BACT</name>
<dbReference type="PRINTS" id="PR01021">
    <property type="entry name" value="OMPADOMAIN"/>
</dbReference>
<comment type="subcellular location">
    <subcellularLocation>
        <location evidence="1">Cell outer membrane</location>
    </subcellularLocation>
</comment>
<evidence type="ECO:0000256" key="2">
    <source>
        <dbReference type="ARBA" id="ARBA00023136"/>
    </source>
</evidence>
<keyword evidence="7" id="KW-1185">Reference proteome</keyword>
<evidence type="ECO:0000313" key="7">
    <source>
        <dbReference type="Proteomes" id="UP000477386"/>
    </source>
</evidence>
<evidence type="ECO:0000256" key="4">
    <source>
        <dbReference type="PROSITE-ProRule" id="PRU00473"/>
    </source>
</evidence>
<keyword evidence="2 4" id="KW-0472">Membrane</keyword>
<keyword evidence="3" id="KW-0998">Cell outer membrane</keyword>
<evidence type="ECO:0000259" key="5">
    <source>
        <dbReference type="PROSITE" id="PS51123"/>
    </source>
</evidence>
<dbReference type="AlphaFoldDB" id="A0A6M0IQ47"/>
<proteinExistence type="predicted"/>
<dbReference type="Pfam" id="PF00691">
    <property type="entry name" value="OmpA"/>
    <property type="match status" value="1"/>
</dbReference>
<dbReference type="PANTHER" id="PTHR30329">
    <property type="entry name" value="STATOR ELEMENT OF FLAGELLAR MOTOR COMPLEX"/>
    <property type="match status" value="1"/>
</dbReference>
<dbReference type="Gene3D" id="3.30.1330.60">
    <property type="entry name" value="OmpA-like domain"/>
    <property type="match status" value="1"/>
</dbReference>
<evidence type="ECO:0000256" key="3">
    <source>
        <dbReference type="ARBA" id="ARBA00023237"/>
    </source>
</evidence>
<dbReference type="InterPro" id="IPR036737">
    <property type="entry name" value="OmpA-like_sf"/>
</dbReference>
<dbReference type="PANTHER" id="PTHR30329:SF21">
    <property type="entry name" value="LIPOPROTEIN YIAD-RELATED"/>
    <property type="match status" value="1"/>
</dbReference>
<organism evidence="6 7">
    <name type="scientific">Spirosoma agri</name>
    <dbReference type="NCBI Taxonomy" id="1987381"/>
    <lineage>
        <taxon>Bacteria</taxon>
        <taxon>Pseudomonadati</taxon>
        <taxon>Bacteroidota</taxon>
        <taxon>Cytophagia</taxon>
        <taxon>Cytophagales</taxon>
        <taxon>Cytophagaceae</taxon>
        <taxon>Spirosoma</taxon>
    </lineage>
</organism>
<dbReference type="InterPro" id="IPR006664">
    <property type="entry name" value="OMP_bac"/>
</dbReference>
<feature type="domain" description="OmpA-like" evidence="5">
    <location>
        <begin position="131"/>
        <end position="247"/>
    </location>
</feature>
<protein>
    <submittedName>
        <fullName evidence="6">OmpA family protein</fullName>
    </submittedName>
</protein>
<evidence type="ECO:0000313" key="6">
    <source>
        <dbReference type="EMBL" id="NEU69675.1"/>
    </source>
</evidence>
<dbReference type="SUPFAM" id="SSF103088">
    <property type="entry name" value="OmpA-like"/>
    <property type="match status" value="1"/>
</dbReference>
<dbReference type="InterPro" id="IPR050330">
    <property type="entry name" value="Bact_OuterMem_StrucFunc"/>
</dbReference>
<dbReference type="PROSITE" id="PS51123">
    <property type="entry name" value="OMPA_2"/>
    <property type="match status" value="1"/>
</dbReference>
<gene>
    <name evidence="6" type="ORF">GK091_22535</name>
</gene>